<evidence type="ECO:0000256" key="1">
    <source>
        <dbReference type="ARBA" id="ARBA00023015"/>
    </source>
</evidence>
<dbReference type="EMBL" id="SZPQ01000015">
    <property type="protein sequence ID" value="TKI06138.1"/>
    <property type="molecule type" value="Genomic_DNA"/>
</dbReference>
<evidence type="ECO:0000256" key="3">
    <source>
        <dbReference type="ARBA" id="ARBA00023163"/>
    </source>
</evidence>
<evidence type="ECO:0000313" key="6">
    <source>
        <dbReference type="Proteomes" id="UP000305202"/>
    </source>
</evidence>
<feature type="domain" description="HTH deoR-type" evidence="4">
    <location>
        <begin position="22"/>
        <end position="77"/>
    </location>
</feature>
<dbReference type="InterPro" id="IPR036390">
    <property type="entry name" value="WH_DNA-bd_sf"/>
</dbReference>
<dbReference type="InterPro" id="IPR001034">
    <property type="entry name" value="DeoR_HTH"/>
</dbReference>
<name>A0ABY2SLR7_9HYPH</name>
<gene>
    <name evidence="5" type="ORF">FCN80_11515</name>
</gene>
<dbReference type="PANTHER" id="PTHR30363">
    <property type="entry name" value="HTH-TYPE TRANSCRIPTIONAL REGULATOR SRLR-RELATED"/>
    <property type="match status" value="1"/>
</dbReference>
<dbReference type="InterPro" id="IPR037171">
    <property type="entry name" value="NagB/RpiA_transferase-like"/>
</dbReference>
<keyword evidence="6" id="KW-1185">Reference proteome</keyword>
<dbReference type="RefSeq" id="WP_136990305.1">
    <property type="nucleotide sequence ID" value="NZ_SZPQ01000015.1"/>
</dbReference>
<dbReference type="PRINTS" id="PR00037">
    <property type="entry name" value="HTHLACR"/>
</dbReference>
<dbReference type="InterPro" id="IPR014036">
    <property type="entry name" value="DeoR-like_C"/>
</dbReference>
<dbReference type="Proteomes" id="UP000305202">
    <property type="component" value="Unassembled WGS sequence"/>
</dbReference>
<dbReference type="InterPro" id="IPR018356">
    <property type="entry name" value="Tscrpt_reg_HTH_DeoR_CS"/>
</dbReference>
<sequence length="285" mass="31032">MNDNRDPMPADPGKAERPRLLAQDRQLHIIETLSRQGTISVTHIAAELDVSDMTIRRDLMELEAEGKLVRIHGGAALPDNGPPVAMDRDEPSFNARLARHCDAKARIAAVAADMARGYQTVALDVGTTTYLVAERLLERHRMKIFTNSVRIAYRMSNGAPDIYLAGGHMRGDEMAMGGPAAVAQFEQLWFDIAFIGVSGLTGSGFYDYSFEDVDLKRLYLRRSGVTVVLCDASKFQRMSLVNIAPLQGVDMLITESPPPPAIALALEAAKIKVVIAPPLSSSADT</sequence>
<reference evidence="5 6" key="1">
    <citation type="submission" date="2019-04" db="EMBL/GenBank/DDBJ databases">
        <authorList>
            <person name="Li M."/>
            <person name="Gao C."/>
        </authorList>
    </citation>
    <scope>NUCLEOTIDE SEQUENCE [LARGE SCALE GENOMIC DNA]</scope>
    <source>
        <strain evidence="5 6">BGMRC 2031</strain>
    </source>
</reference>
<dbReference type="SUPFAM" id="SSF100950">
    <property type="entry name" value="NagB/RpiA/CoA transferase-like"/>
    <property type="match status" value="1"/>
</dbReference>
<dbReference type="SMART" id="SM00420">
    <property type="entry name" value="HTH_DEOR"/>
    <property type="match status" value="1"/>
</dbReference>
<keyword evidence="1" id="KW-0805">Transcription regulation</keyword>
<organism evidence="5 6">
    <name type="scientific">Martelella alba</name>
    <dbReference type="NCBI Taxonomy" id="2590451"/>
    <lineage>
        <taxon>Bacteria</taxon>
        <taxon>Pseudomonadati</taxon>
        <taxon>Pseudomonadota</taxon>
        <taxon>Alphaproteobacteria</taxon>
        <taxon>Hyphomicrobiales</taxon>
        <taxon>Aurantimonadaceae</taxon>
        <taxon>Martelella</taxon>
    </lineage>
</organism>
<dbReference type="SUPFAM" id="SSF46785">
    <property type="entry name" value="Winged helix' DNA-binding domain"/>
    <property type="match status" value="1"/>
</dbReference>
<dbReference type="SMART" id="SM01134">
    <property type="entry name" value="DeoRC"/>
    <property type="match status" value="1"/>
</dbReference>
<dbReference type="InterPro" id="IPR050313">
    <property type="entry name" value="Carb_Metab_HTH_regulators"/>
</dbReference>
<keyword evidence="2" id="KW-0238">DNA-binding</keyword>
<evidence type="ECO:0000259" key="4">
    <source>
        <dbReference type="PROSITE" id="PS51000"/>
    </source>
</evidence>
<dbReference type="PROSITE" id="PS00894">
    <property type="entry name" value="HTH_DEOR_1"/>
    <property type="match status" value="1"/>
</dbReference>
<dbReference type="Pfam" id="PF08220">
    <property type="entry name" value="HTH_DeoR"/>
    <property type="match status" value="1"/>
</dbReference>
<dbReference type="InterPro" id="IPR036388">
    <property type="entry name" value="WH-like_DNA-bd_sf"/>
</dbReference>
<dbReference type="Pfam" id="PF00455">
    <property type="entry name" value="DeoRC"/>
    <property type="match status" value="1"/>
</dbReference>
<proteinExistence type="predicted"/>
<keyword evidence="3" id="KW-0804">Transcription</keyword>
<evidence type="ECO:0000313" key="5">
    <source>
        <dbReference type="EMBL" id="TKI06138.1"/>
    </source>
</evidence>
<evidence type="ECO:0000256" key="2">
    <source>
        <dbReference type="ARBA" id="ARBA00023125"/>
    </source>
</evidence>
<dbReference type="Gene3D" id="1.10.10.10">
    <property type="entry name" value="Winged helix-like DNA-binding domain superfamily/Winged helix DNA-binding domain"/>
    <property type="match status" value="1"/>
</dbReference>
<dbReference type="PROSITE" id="PS51000">
    <property type="entry name" value="HTH_DEOR_2"/>
    <property type="match status" value="1"/>
</dbReference>
<protein>
    <submittedName>
        <fullName evidence="5">DeoR/GlpR transcriptional regulator</fullName>
    </submittedName>
</protein>
<accession>A0ABY2SLR7</accession>
<dbReference type="PANTHER" id="PTHR30363:SF44">
    <property type="entry name" value="AGA OPERON TRANSCRIPTIONAL REPRESSOR-RELATED"/>
    <property type="match status" value="1"/>
</dbReference>
<comment type="caution">
    <text evidence="5">The sequence shown here is derived from an EMBL/GenBank/DDBJ whole genome shotgun (WGS) entry which is preliminary data.</text>
</comment>